<protein>
    <recommendedName>
        <fullName evidence="5">CYRIA/CYRIB Rac1 binding domain-containing protein</fullName>
    </recommendedName>
</protein>
<organism evidence="6 7">
    <name type="scientific">Batrachochytrium salamandrivorans</name>
    <dbReference type="NCBI Taxonomy" id="1357716"/>
    <lineage>
        <taxon>Eukaryota</taxon>
        <taxon>Fungi</taxon>
        <taxon>Fungi incertae sedis</taxon>
        <taxon>Chytridiomycota</taxon>
        <taxon>Chytridiomycota incertae sedis</taxon>
        <taxon>Chytridiomycetes</taxon>
        <taxon>Rhizophydiales</taxon>
        <taxon>Rhizophydiales incertae sedis</taxon>
        <taxon>Batrachochytrium</taxon>
    </lineage>
</organism>
<name>A0ABQ8FLA3_9FUNG</name>
<keyword evidence="3" id="KW-0472">Membrane</keyword>
<dbReference type="InterPro" id="IPR039789">
    <property type="entry name" value="CYRI"/>
</dbReference>
<evidence type="ECO:0000256" key="1">
    <source>
        <dbReference type="ARBA" id="ARBA00004635"/>
    </source>
</evidence>
<dbReference type="Pfam" id="PF07159">
    <property type="entry name" value="CYRIA-B_Rac1-bd"/>
    <property type="match status" value="1"/>
</dbReference>
<sequence length="313" mass="34557">MGAIISIFKSGAKEEEPIDIPINFSAQPTAEEQHIYNATVELLRFGPNILQDLRGYVGCGEAIRQAISNPGRSTEDAAWSVVCPAVAKLKEFYDFSNNLEQILPRILQFFGKGDVSQSFEKYQATARRLAEILDFAIQFDNLKMSNPNVQNDFSYYRRSVSRMKMNNAQLVAVVSDDLANKMSLFFAHSNPVTKALTDATTLTINSRAVSQGAVMDILSTLSGISYNTVAKNRAGNETAFYLRVMVVSIVLYDHVDPAGAFIKSSKINIKSSVKVIQSTGGQASDMLLNLLRYSTQHFNDETTPKSTKQLLAT</sequence>
<gene>
    <name evidence="6" type="ORF">BASA50_003757</name>
</gene>
<evidence type="ECO:0000256" key="4">
    <source>
        <dbReference type="ARBA" id="ARBA00023288"/>
    </source>
</evidence>
<reference evidence="6 7" key="1">
    <citation type="submission" date="2021-02" db="EMBL/GenBank/DDBJ databases">
        <title>Variation within the Batrachochytrium salamandrivorans European outbreak.</title>
        <authorList>
            <person name="Kelly M."/>
            <person name="Pasmans F."/>
            <person name="Shea T.P."/>
            <person name="Munoz J.F."/>
            <person name="Carranza S."/>
            <person name="Cuomo C.A."/>
            <person name="Martel A."/>
        </authorList>
    </citation>
    <scope>NUCLEOTIDE SEQUENCE [LARGE SCALE GENOMIC DNA]</scope>
    <source>
        <strain evidence="6 7">AMFP18/2</strain>
    </source>
</reference>
<keyword evidence="7" id="KW-1185">Reference proteome</keyword>
<accession>A0ABQ8FLA3</accession>
<dbReference type="EMBL" id="JAFCIX010000102">
    <property type="protein sequence ID" value="KAH6598722.1"/>
    <property type="molecule type" value="Genomic_DNA"/>
</dbReference>
<feature type="domain" description="CYRIA/CYRIB Rac1 binding" evidence="5">
    <location>
        <begin position="22"/>
        <end position="308"/>
    </location>
</feature>
<evidence type="ECO:0000313" key="6">
    <source>
        <dbReference type="EMBL" id="KAH6598722.1"/>
    </source>
</evidence>
<evidence type="ECO:0000259" key="5">
    <source>
        <dbReference type="Pfam" id="PF07159"/>
    </source>
</evidence>
<dbReference type="Proteomes" id="UP001648503">
    <property type="component" value="Unassembled WGS sequence"/>
</dbReference>
<proteinExistence type="inferred from homology"/>
<comment type="subcellular location">
    <subcellularLocation>
        <location evidence="1">Membrane</location>
        <topology evidence="1">Lipid-anchor</topology>
    </subcellularLocation>
</comment>
<dbReference type="PANTHER" id="PTHR12422">
    <property type="entry name" value="GH09096P"/>
    <property type="match status" value="1"/>
</dbReference>
<evidence type="ECO:0000256" key="3">
    <source>
        <dbReference type="ARBA" id="ARBA00023136"/>
    </source>
</evidence>
<comment type="caution">
    <text evidence="6">The sequence shown here is derived from an EMBL/GenBank/DDBJ whole genome shotgun (WGS) entry which is preliminary data.</text>
</comment>
<keyword evidence="4" id="KW-0449">Lipoprotein</keyword>
<evidence type="ECO:0000256" key="2">
    <source>
        <dbReference type="ARBA" id="ARBA00005778"/>
    </source>
</evidence>
<dbReference type="InterPro" id="IPR009828">
    <property type="entry name" value="CYRIA/CYRIB_Rac1-bd"/>
</dbReference>
<comment type="similarity">
    <text evidence="2">Belongs to the CYRI family.</text>
</comment>
<evidence type="ECO:0000313" key="7">
    <source>
        <dbReference type="Proteomes" id="UP001648503"/>
    </source>
</evidence>